<comment type="caution">
    <text evidence="2">The sequence shown here is derived from an EMBL/GenBank/DDBJ whole genome shotgun (WGS) entry which is preliminary data.</text>
</comment>
<dbReference type="Proteomes" id="UP000092993">
    <property type="component" value="Unassembled WGS sequence"/>
</dbReference>
<reference evidence="2 3" key="1">
    <citation type="submission" date="2016-03" db="EMBL/GenBank/DDBJ databases">
        <title>Whole genome sequencing of Grifola frondosa 9006-11.</title>
        <authorList>
            <person name="Min B."/>
            <person name="Park H."/>
            <person name="Kim J.-G."/>
            <person name="Cho H."/>
            <person name="Oh Y.-L."/>
            <person name="Kong W.-S."/>
            <person name="Choi I.-G."/>
        </authorList>
    </citation>
    <scope>NUCLEOTIDE SEQUENCE [LARGE SCALE GENOMIC DNA]</scope>
    <source>
        <strain evidence="2 3">9006-11</strain>
    </source>
</reference>
<dbReference type="EMBL" id="LUGG01000047">
    <property type="protein sequence ID" value="OBZ65247.1"/>
    <property type="molecule type" value="Genomic_DNA"/>
</dbReference>
<gene>
    <name evidence="2" type="ORF">A0H81_14738</name>
</gene>
<sequence length="67" mass="7383">MYHLNLNNPLLVLILKLNVDTLAAKLSRNFTLADKAIAGPSNSNKLLALFSVEVQPSILCLSHCNRH</sequence>
<protein>
    <submittedName>
        <fullName evidence="2">Uncharacterized protein</fullName>
    </submittedName>
</protein>
<keyword evidence="1" id="KW-0732">Signal</keyword>
<accession>A0A1C7LMR9</accession>
<organism evidence="2 3">
    <name type="scientific">Grifola frondosa</name>
    <name type="common">Maitake</name>
    <name type="synonym">Polyporus frondosus</name>
    <dbReference type="NCBI Taxonomy" id="5627"/>
    <lineage>
        <taxon>Eukaryota</taxon>
        <taxon>Fungi</taxon>
        <taxon>Dikarya</taxon>
        <taxon>Basidiomycota</taxon>
        <taxon>Agaricomycotina</taxon>
        <taxon>Agaricomycetes</taxon>
        <taxon>Polyporales</taxon>
        <taxon>Grifolaceae</taxon>
        <taxon>Grifola</taxon>
    </lineage>
</organism>
<keyword evidence="3" id="KW-1185">Reference proteome</keyword>
<feature type="chain" id="PRO_5008888680" evidence="1">
    <location>
        <begin position="25"/>
        <end position="67"/>
    </location>
</feature>
<feature type="signal peptide" evidence="1">
    <location>
        <begin position="1"/>
        <end position="24"/>
    </location>
</feature>
<evidence type="ECO:0000313" key="3">
    <source>
        <dbReference type="Proteomes" id="UP000092993"/>
    </source>
</evidence>
<evidence type="ECO:0000256" key="1">
    <source>
        <dbReference type="SAM" id="SignalP"/>
    </source>
</evidence>
<evidence type="ECO:0000313" key="2">
    <source>
        <dbReference type="EMBL" id="OBZ65247.1"/>
    </source>
</evidence>
<name>A0A1C7LMR9_GRIFR</name>
<dbReference type="AlphaFoldDB" id="A0A1C7LMR9"/>
<proteinExistence type="predicted"/>